<reference evidence="1" key="1">
    <citation type="submission" date="2024-12" db="EMBL/GenBank/DDBJ databases">
        <authorList>
            <person name="Wu N."/>
        </authorList>
    </citation>
    <scope>NUCLEOTIDE SEQUENCE</scope>
    <source>
        <strain evidence="1">P15</strain>
    </source>
</reference>
<name>A0ACC7NX20_9BACL</name>
<protein>
    <submittedName>
        <fullName evidence="1">Bile acid:sodium symporter family protein</fullName>
    </submittedName>
</protein>
<gene>
    <name evidence="1" type="ORF">ACI1P1_06225</name>
</gene>
<accession>A0ACC7NX20</accession>
<evidence type="ECO:0000313" key="2">
    <source>
        <dbReference type="Proteomes" id="UP001631969"/>
    </source>
</evidence>
<sequence>MQVMYRFNRFIEKWMPFVTPCSLLLGVLFSTWLTSYSFLVPWIFAFMTFAGGLGSGFKDMKKVMQHPAPLLACMLILHIWMPLIAWGSGHLFFSSDPYTITGIVLAFAIPTGIVSFMWVSLYQGNIALTLSIILVDTFLAPFVVPFTLRLLVGANVSIDIWGMMQGLIWMVVLPSLAGMTLNHWTKGGVKTTLAPKLAPFSKIGLILVVAINASVVAPNFKHIDGKFLAVASTILVIAASGYVWGWLTGKRLKGDKGVIVAMTFNSGMRNISAGAVIAATYFPAPVVFPVMVGTLFQQILASTYAHFLSKTYGHRDEAVSAPAKVKPPAKPRDLAAKG</sequence>
<keyword evidence="2" id="KW-1185">Reference proteome</keyword>
<evidence type="ECO:0000313" key="1">
    <source>
        <dbReference type="EMBL" id="MFM9327899.1"/>
    </source>
</evidence>
<organism evidence="1 2">
    <name type="scientific">Paenibacillus mesotrionivorans</name>
    <dbReference type="NCBI Taxonomy" id="3160968"/>
    <lineage>
        <taxon>Bacteria</taxon>
        <taxon>Bacillati</taxon>
        <taxon>Bacillota</taxon>
        <taxon>Bacilli</taxon>
        <taxon>Bacillales</taxon>
        <taxon>Paenibacillaceae</taxon>
        <taxon>Paenibacillus</taxon>
    </lineage>
</organism>
<comment type="caution">
    <text evidence="1">The sequence shown here is derived from an EMBL/GenBank/DDBJ whole genome shotgun (WGS) entry which is preliminary data.</text>
</comment>
<proteinExistence type="predicted"/>
<dbReference type="EMBL" id="JBJURJ010000003">
    <property type="protein sequence ID" value="MFM9327899.1"/>
    <property type="molecule type" value="Genomic_DNA"/>
</dbReference>
<dbReference type="Proteomes" id="UP001631969">
    <property type="component" value="Unassembled WGS sequence"/>
</dbReference>